<sequence length="523" mass="58766">MEKFHDDTVSTSTPKLETVNPATALFVVGTPTKMPSSTDLCSSISHSTPVRLSLSPRSRPTENNKLNSRPIIYGTTRPKPKPDNKPIAQSVPLAFPASTNFVFNAPSLNTSFTTTNRKSTIRAIQALPTDVLTLVIRSIEPNRHHQILKVLSLVSQVLNAGIAPILYHNIRLFNLKEVYDFALHFRHPASVTSLVMFLTPDPQNLEWSPPDTNWTEQLVERLKRMERLMALTIKRCSNSTVLDSILRQSNDPGFLPALQRLSFGYWHQLTRLAAGRALTSYGLAFDIQDLADYESLDYALTALKMSSKSILELNLTVTFTDRFQAHVDSFNDCRGKIMYNIARNLPDLCTLILRIQSRKNSITKRHKVADILKLIPQRMAQLKHLELSDLRSPQYPPEAILKVAKTLSAAYGLCPKLEFLSLDGLLWKRAASPTPQEISLDLSHLTLNEPGKPLASSNLPHKAKSNISLPEVAWTPCPSNPRGLAWWAKKAPELRVSSRSHSIFLLREWMLKHWDPTSVPIDD</sequence>
<dbReference type="OrthoDB" id="2018246at2759"/>
<dbReference type="EMBL" id="CAJMWZ010001794">
    <property type="protein sequence ID" value="CAE6442552.1"/>
    <property type="molecule type" value="Genomic_DNA"/>
</dbReference>
<reference evidence="2" key="1">
    <citation type="submission" date="2021-01" db="EMBL/GenBank/DDBJ databases">
        <authorList>
            <person name="Kaushik A."/>
        </authorList>
    </citation>
    <scope>NUCLEOTIDE SEQUENCE</scope>
    <source>
        <strain evidence="2">Type strain: AG8-Rh-89/</strain>
    </source>
</reference>
<protein>
    <submittedName>
        <fullName evidence="2">Uncharacterized protein</fullName>
    </submittedName>
</protein>
<evidence type="ECO:0000313" key="2">
    <source>
        <dbReference type="EMBL" id="CAE6442552.1"/>
    </source>
</evidence>
<name>A0A8H3G9X8_9AGAM</name>
<dbReference type="InterPro" id="IPR032675">
    <property type="entry name" value="LRR_dom_sf"/>
</dbReference>
<feature type="compositionally biased region" description="Polar residues" evidence="1">
    <location>
        <begin position="34"/>
        <end position="67"/>
    </location>
</feature>
<comment type="caution">
    <text evidence="2">The sequence shown here is derived from an EMBL/GenBank/DDBJ whole genome shotgun (WGS) entry which is preliminary data.</text>
</comment>
<organism evidence="2 3">
    <name type="scientific">Rhizoctonia solani</name>
    <dbReference type="NCBI Taxonomy" id="456999"/>
    <lineage>
        <taxon>Eukaryota</taxon>
        <taxon>Fungi</taxon>
        <taxon>Dikarya</taxon>
        <taxon>Basidiomycota</taxon>
        <taxon>Agaricomycotina</taxon>
        <taxon>Agaricomycetes</taxon>
        <taxon>Cantharellales</taxon>
        <taxon>Ceratobasidiaceae</taxon>
        <taxon>Rhizoctonia</taxon>
    </lineage>
</organism>
<dbReference type="SUPFAM" id="SSF52047">
    <property type="entry name" value="RNI-like"/>
    <property type="match status" value="1"/>
</dbReference>
<feature type="region of interest" description="Disordered" evidence="1">
    <location>
        <begin position="34"/>
        <end position="84"/>
    </location>
</feature>
<gene>
    <name evidence="2" type="ORF">RDB_LOCUS31726</name>
</gene>
<accession>A0A8H3G9X8</accession>
<evidence type="ECO:0000256" key="1">
    <source>
        <dbReference type="SAM" id="MobiDB-lite"/>
    </source>
</evidence>
<dbReference type="AlphaFoldDB" id="A0A8H3G9X8"/>
<dbReference type="Gene3D" id="3.80.10.10">
    <property type="entry name" value="Ribonuclease Inhibitor"/>
    <property type="match status" value="1"/>
</dbReference>
<proteinExistence type="predicted"/>
<dbReference type="Proteomes" id="UP000663850">
    <property type="component" value="Unassembled WGS sequence"/>
</dbReference>
<feature type="non-terminal residue" evidence="2">
    <location>
        <position position="1"/>
    </location>
</feature>
<evidence type="ECO:0000313" key="3">
    <source>
        <dbReference type="Proteomes" id="UP000663850"/>
    </source>
</evidence>